<keyword evidence="7 10" id="KW-0067">ATP-binding</keyword>
<dbReference type="OrthoDB" id="9776390at2"/>
<evidence type="ECO:0000256" key="2">
    <source>
        <dbReference type="ARBA" id="ARBA00003213"/>
    </source>
</evidence>
<evidence type="ECO:0000256" key="1">
    <source>
        <dbReference type="ARBA" id="ARBA00001946"/>
    </source>
</evidence>
<keyword evidence="8 10" id="KW-0460">Magnesium</keyword>
<protein>
    <recommendedName>
        <fullName evidence="10">tRNA dimethylallyltransferase</fullName>
        <ecNumber evidence="10">2.5.1.75</ecNumber>
    </recommendedName>
    <alternativeName>
        <fullName evidence="10">Dimethylallyl diphosphate:tRNA dimethylallyltransferase</fullName>
        <shortName evidence="10">DMAPP:tRNA dimethylallyltransferase</shortName>
        <shortName evidence="10">DMATase</shortName>
    </alternativeName>
    <alternativeName>
        <fullName evidence="10">Isopentenyl-diphosphate:tRNA isopentenyltransferase</fullName>
        <shortName evidence="10">IPP transferase</shortName>
        <shortName evidence="10">IPPT</shortName>
        <shortName evidence="10">IPTase</shortName>
    </alternativeName>
</protein>
<keyword evidence="15" id="KW-1185">Reference proteome</keyword>
<dbReference type="PANTHER" id="PTHR11088:SF60">
    <property type="entry name" value="TRNA DIMETHYLALLYLTRANSFERASE"/>
    <property type="match status" value="1"/>
</dbReference>
<feature type="binding site" evidence="10">
    <location>
        <begin position="6"/>
        <end position="11"/>
    </location>
    <ligand>
        <name>substrate</name>
    </ligand>
</feature>
<evidence type="ECO:0000256" key="9">
    <source>
        <dbReference type="ARBA" id="ARBA00049563"/>
    </source>
</evidence>
<dbReference type="PANTHER" id="PTHR11088">
    <property type="entry name" value="TRNA DIMETHYLALLYLTRANSFERASE"/>
    <property type="match status" value="1"/>
</dbReference>
<evidence type="ECO:0000256" key="4">
    <source>
        <dbReference type="ARBA" id="ARBA00022679"/>
    </source>
</evidence>
<evidence type="ECO:0000256" key="11">
    <source>
        <dbReference type="RuleBase" id="RU003783"/>
    </source>
</evidence>
<evidence type="ECO:0000256" key="12">
    <source>
        <dbReference type="RuleBase" id="RU003784"/>
    </source>
</evidence>
<evidence type="ECO:0000256" key="5">
    <source>
        <dbReference type="ARBA" id="ARBA00022694"/>
    </source>
</evidence>
<evidence type="ECO:0000313" key="14">
    <source>
        <dbReference type="EMBL" id="RUT35229.1"/>
    </source>
</evidence>
<sequence length="285" mass="30556">MIAGPTASGKSALALEIARADGGIVVNADAMQVYGVLDRLTARPRPEETGEVPHLLYGHISPAIRHSTGAWLREAIAILEDPALSGRTLVFVGGTGLYFEALTKGIAEIPDVPEPIRAAIEAELAGLDREGREALLLARDPLMAGRIEAADPQRVARALGVLAATGHSLTRFQDAPQAGPLAEGALERIVLDPDRDVLRARIANRFEAMLDAGAIEEVRALLALDLDPRLPAMKAIGVPELAAVLAGTMTLAEATERAIIATRQFAKRQRTWFRNRMGDWPRRPA</sequence>
<comment type="similarity">
    <text evidence="3 10 13">Belongs to the IPP transferase family.</text>
</comment>
<keyword evidence="5 10" id="KW-0819">tRNA processing</keyword>
<keyword evidence="4 10" id="KW-0808">Transferase</keyword>
<keyword evidence="6 10" id="KW-0547">Nucleotide-binding</keyword>
<evidence type="ECO:0000313" key="15">
    <source>
        <dbReference type="Proteomes" id="UP000281547"/>
    </source>
</evidence>
<reference evidence="14 15" key="1">
    <citation type="journal article" date="2016" name="Int. J. Syst. Evol. Microbiol.">
        <title>Arsenicitalea aurantiaca gen. nov., sp. nov., a new member of the family Hyphomicrobiaceae, isolated from high-arsenic sediment.</title>
        <authorList>
            <person name="Mu Y."/>
            <person name="Zhou L."/>
            <person name="Zeng X.C."/>
            <person name="Liu L."/>
            <person name="Pan Y."/>
            <person name="Chen X."/>
            <person name="Wang J."/>
            <person name="Li S."/>
            <person name="Li W.J."/>
            <person name="Wang Y."/>
        </authorList>
    </citation>
    <scope>NUCLEOTIDE SEQUENCE [LARGE SCALE GENOMIC DNA]</scope>
    <source>
        <strain evidence="14 15">42-50</strain>
    </source>
</reference>
<dbReference type="InterPro" id="IPR027417">
    <property type="entry name" value="P-loop_NTPase"/>
</dbReference>
<feature type="site" description="Interaction with substrate tRNA" evidence="10">
    <location>
        <position position="95"/>
    </location>
</feature>
<evidence type="ECO:0000256" key="10">
    <source>
        <dbReference type="HAMAP-Rule" id="MF_00185"/>
    </source>
</evidence>
<feature type="site" description="Interaction with substrate tRNA" evidence="10">
    <location>
        <position position="117"/>
    </location>
</feature>
<dbReference type="EC" id="2.5.1.75" evidence="10"/>
<dbReference type="Gene3D" id="1.10.20.140">
    <property type="match status" value="1"/>
</dbReference>
<evidence type="ECO:0000256" key="7">
    <source>
        <dbReference type="ARBA" id="ARBA00022840"/>
    </source>
</evidence>
<evidence type="ECO:0000256" key="8">
    <source>
        <dbReference type="ARBA" id="ARBA00022842"/>
    </source>
</evidence>
<dbReference type="EMBL" id="RZNJ01000001">
    <property type="protein sequence ID" value="RUT35229.1"/>
    <property type="molecule type" value="Genomic_DNA"/>
</dbReference>
<proteinExistence type="inferred from homology"/>
<name>A0A433XMB9_9HYPH</name>
<comment type="caution">
    <text evidence="14">The sequence shown here is derived from an EMBL/GenBank/DDBJ whole genome shotgun (WGS) entry which is preliminary data.</text>
</comment>
<dbReference type="GO" id="GO:0052381">
    <property type="term" value="F:tRNA dimethylallyltransferase activity"/>
    <property type="evidence" value="ECO:0007669"/>
    <property type="project" value="UniProtKB-UniRule"/>
</dbReference>
<dbReference type="AlphaFoldDB" id="A0A433XMB9"/>
<feature type="region of interest" description="Interaction with substrate tRNA" evidence="10">
    <location>
        <begin position="153"/>
        <end position="157"/>
    </location>
</feature>
<dbReference type="Pfam" id="PF01715">
    <property type="entry name" value="IPPT"/>
    <property type="match status" value="1"/>
</dbReference>
<evidence type="ECO:0000256" key="6">
    <source>
        <dbReference type="ARBA" id="ARBA00022741"/>
    </source>
</evidence>
<dbReference type="InterPro" id="IPR039657">
    <property type="entry name" value="Dimethylallyltransferase"/>
</dbReference>
<evidence type="ECO:0000256" key="3">
    <source>
        <dbReference type="ARBA" id="ARBA00005842"/>
    </source>
</evidence>
<dbReference type="Gene3D" id="3.40.50.300">
    <property type="entry name" value="P-loop containing nucleotide triphosphate hydrolases"/>
    <property type="match status" value="1"/>
</dbReference>
<comment type="caution">
    <text evidence="10">Lacks conserved residue(s) required for the propagation of feature annotation.</text>
</comment>
<gene>
    <name evidence="10 14" type="primary">miaA</name>
    <name evidence="14" type="ORF">EMQ25_04160</name>
</gene>
<comment type="subunit">
    <text evidence="10">Monomer.</text>
</comment>
<dbReference type="Proteomes" id="UP000281547">
    <property type="component" value="Unassembled WGS sequence"/>
</dbReference>
<comment type="function">
    <text evidence="2 10 12">Catalyzes the transfer of a dimethylallyl group onto the adenine at position 37 in tRNAs that read codons beginning with uridine, leading to the formation of N6-(dimethylallyl)adenosine (i(6)A).</text>
</comment>
<dbReference type="InterPro" id="IPR018022">
    <property type="entry name" value="IPT"/>
</dbReference>
<accession>A0A433XMB9</accession>
<feature type="binding site" evidence="10">
    <location>
        <begin position="4"/>
        <end position="11"/>
    </location>
    <ligand>
        <name>ATP</name>
        <dbReference type="ChEBI" id="CHEBI:30616"/>
    </ligand>
</feature>
<comment type="catalytic activity">
    <reaction evidence="9 10 11">
        <text>adenosine(37) in tRNA + dimethylallyl diphosphate = N(6)-dimethylallyladenosine(37) in tRNA + diphosphate</text>
        <dbReference type="Rhea" id="RHEA:26482"/>
        <dbReference type="Rhea" id="RHEA-COMP:10162"/>
        <dbReference type="Rhea" id="RHEA-COMP:10375"/>
        <dbReference type="ChEBI" id="CHEBI:33019"/>
        <dbReference type="ChEBI" id="CHEBI:57623"/>
        <dbReference type="ChEBI" id="CHEBI:74411"/>
        <dbReference type="ChEBI" id="CHEBI:74415"/>
        <dbReference type="EC" id="2.5.1.75"/>
    </reaction>
</comment>
<dbReference type="SUPFAM" id="SSF52540">
    <property type="entry name" value="P-loop containing nucleoside triphosphate hydrolases"/>
    <property type="match status" value="2"/>
</dbReference>
<dbReference type="GO" id="GO:0006400">
    <property type="term" value="P:tRNA modification"/>
    <property type="evidence" value="ECO:0007669"/>
    <property type="project" value="TreeGrafter"/>
</dbReference>
<dbReference type="GO" id="GO:0005524">
    <property type="term" value="F:ATP binding"/>
    <property type="evidence" value="ECO:0007669"/>
    <property type="project" value="UniProtKB-UniRule"/>
</dbReference>
<organism evidence="14 15">
    <name type="scientific">Arsenicitalea aurantiaca</name>
    <dbReference type="NCBI Taxonomy" id="1783274"/>
    <lineage>
        <taxon>Bacteria</taxon>
        <taxon>Pseudomonadati</taxon>
        <taxon>Pseudomonadota</taxon>
        <taxon>Alphaproteobacteria</taxon>
        <taxon>Hyphomicrobiales</taxon>
        <taxon>Devosiaceae</taxon>
        <taxon>Arsenicitalea</taxon>
    </lineage>
</organism>
<dbReference type="NCBIfam" id="TIGR00174">
    <property type="entry name" value="miaA"/>
    <property type="match status" value="1"/>
</dbReference>
<comment type="cofactor">
    <cofactor evidence="1 10">
        <name>Mg(2+)</name>
        <dbReference type="ChEBI" id="CHEBI:18420"/>
    </cofactor>
</comment>
<evidence type="ECO:0000256" key="13">
    <source>
        <dbReference type="RuleBase" id="RU003785"/>
    </source>
</evidence>
<dbReference type="HAMAP" id="MF_00185">
    <property type="entry name" value="IPP_trans"/>
    <property type="match status" value="1"/>
</dbReference>